<proteinExistence type="predicted"/>
<evidence type="ECO:0000313" key="2">
    <source>
        <dbReference type="Proteomes" id="UP001235939"/>
    </source>
</evidence>
<evidence type="ECO:0000313" key="1">
    <source>
        <dbReference type="EMBL" id="UYV61648.1"/>
    </source>
</evidence>
<keyword evidence="2" id="KW-1185">Reference proteome</keyword>
<gene>
    <name evidence="1" type="ORF">LAZ67_1005729</name>
</gene>
<accession>A0ABY6K194</accession>
<dbReference type="Proteomes" id="UP001235939">
    <property type="component" value="Chromosome 01"/>
</dbReference>
<reference evidence="1 2" key="1">
    <citation type="submission" date="2022-01" db="EMBL/GenBank/DDBJ databases">
        <title>A chromosomal length assembly of Cordylochernes scorpioides.</title>
        <authorList>
            <person name="Zeh D."/>
            <person name="Zeh J."/>
        </authorList>
    </citation>
    <scope>NUCLEOTIDE SEQUENCE [LARGE SCALE GENOMIC DNA]</scope>
    <source>
        <strain evidence="1">IN4F17</strain>
        <tissue evidence="1">Whole Body</tissue>
    </source>
</reference>
<sequence>MQLHVTDVSVCFSREQEAEQNEKICKQRLTHFGHIMRANGLDVGVKRKRRPPMSWLEEVKEVTRRSLDESDGH</sequence>
<dbReference type="EMBL" id="CP092863">
    <property type="protein sequence ID" value="UYV61648.1"/>
    <property type="molecule type" value="Genomic_DNA"/>
</dbReference>
<name>A0ABY6K194_9ARAC</name>
<organism evidence="1 2">
    <name type="scientific">Cordylochernes scorpioides</name>
    <dbReference type="NCBI Taxonomy" id="51811"/>
    <lineage>
        <taxon>Eukaryota</taxon>
        <taxon>Metazoa</taxon>
        <taxon>Ecdysozoa</taxon>
        <taxon>Arthropoda</taxon>
        <taxon>Chelicerata</taxon>
        <taxon>Arachnida</taxon>
        <taxon>Pseudoscorpiones</taxon>
        <taxon>Cheliferoidea</taxon>
        <taxon>Chernetidae</taxon>
        <taxon>Cordylochernes</taxon>
    </lineage>
</organism>
<protein>
    <submittedName>
        <fullName evidence="1">Uncharacterized protein</fullName>
    </submittedName>
</protein>